<dbReference type="EMBL" id="FNON01000006">
    <property type="protein sequence ID" value="SDY74067.1"/>
    <property type="molecule type" value="Genomic_DNA"/>
</dbReference>
<gene>
    <name evidence="2" type="ORF">SAMN05421504_106573</name>
</gene>
<feature type="transmembrane region" description="Helical" evidence="1">
    <location>
        <begin position="126"/>
        <end position="145"/>
    </location>
</feature>
<feature type="transmembrane region" description="Helical" evidence="1">
    <location>
        <begin position="188"/>
        <end position="210"/>
    </location>
</feature>
<dbReference type="InterPro" id="IPR047928">
    <property type="entry name" value="Perm_prefix_1"/>
</dbReference>
<organism evidence="2 3">
    <name type="scientific">Amycolatopsis xylanica</name>
    <dbReference type="NCBI Taxonomy" id="589385"/>
    <lineage>
        <taxon>Bacteria</taxon>
        <taxon>Bacillati</taxon>
        <taxon>Actinomycetota</taxon>
        <taxon>Actinomycetes</taxon>
        <taxon>Pseudonocardiales</taxon>
        <taxon>Pseudonocardiaceae</taxon>
        <taxon>Amycolatopsis</taxon>
    </lineage>
</organism>
<dbReference type="NCBIfam" id="NF038403">
    <property type="entry name" value="perm_prefix_1"/>
    <property type="match status" value="1"/>
</dbReference>
<dbReference type="RefSeq" id="WP_091294163.1">
    <property type="nucleotide sequence ID" value="NZ_FNON01000006.1"/>
</dbReference>
<dbReference type="OrthoDB" id="5187995at2"/>
<proteinExistence type="predicted"/>
<name>A0A1H3MBI5_9PSEU</name>
<dbReference type="STRING" id="589385.SAMN05421504_106573"/>
<reference evidence="2 3" key="1">
    <citation type="submission" date="2016-10" db="EMBL/GenBank/DDBJ databases">
        <authorList>
            <person name="de Groot N.N."/>
        </authorList>
    </citation>
    <scope>NUCLEOTIDE SEQUENCE [LARGE SCALE GENOMIC DNA]</scope>
    <source>
        <strain evidence="2 3">CPCC 202699</strain>
    </source>
</reference>
<keyword evidence="3" id="KW-1185">Reference proteome</keyword>
<feature type="transmembrane region" description="Helical" evidence="1">
    <location>
        <begin position="84"/>
        <end position="106"/>
    </location>
</feature>
<feature type="transmembrane region" description="Helical" evidence="1">
    <location>
        <begin position="157"/>
        <end position="182"/>
    </location>
</feature>
<keyword evidence="1" id="KW-0472">Membrane</keyword>
<accession>A0A1H3MBI5</accession>
<evidence type="ECO:0000256" key="1">
    <source>
        <dbReference type="SAM" id="Phobius"/>
    </source>
</evidence>
<keyword evidence="1" id="KW-0812">Transmembrane</keyword>
<evidence type="ECO:0000313" key="3">
    <source>
        <dbReference type="Proteomes" id="UP000199515"/>
    </source>
</evidence>
<keyword evidence="1" id="KW-1133">Transmembrane helix</keyword>
<dbReference type="AlphaFoldDB" id="A0A1H3MBI5"/>
<protein>
    <submittedName>
        <fullName evidence="2">Uncharacterized protein</fullName>
    </submittedName>
</protein>
<sequence>MGVIDGYLAELDGRLRGPRAAKADLLDEARDGLCDSAAAYREGGWNEEEAQRRAVAEFGPAAVVARDYQAELGMHTGVRTLWKVVLGVPLMQLTWDVVRMLTFGAWTRLSTPTPGWYKYAAQFTHGSAYIVAIVGLLALAGTRWLSRRADGGQIAKLTSGLLVAAVGLNLLSVAVMVGATGVVDVNRLFLSVPCGILTVVWVVVSVRLVVLARRSWETCATIVA</sequence>
<dbReference type="Proteomes" id="UP000199515">
    <property type="component" value="Unassembled WGS sequence"/>
</dbReference>
<evidence type="ECO:0000313" key="2">
    <source>
        <dbReference type="EMBL" id="SDY74067.1"/>
    </source>
</evidence>